<dbReference type="OrthoDB" id="378454at2759"/>
<dbReference type="EMBL" id="KQ001648">
    <property type="protein sequence ID" value="KJP89858.1"/>
    <property type="molecule type" value="Genomic_DNA"/>
</dbReference>
<sequence>MSAAAIGVDNRCLMKNKKNKNGTCDSINVDVNHIIKDIYGFKHGRKRNVQFINDDTLLNNQDMKKIIKRIKIQDSYGSNGTGKHGPCDRESKQEEDPLTLSPQDATCSSSEDAVKIGSDSGLDRMSDRGSDSCTSNNHVRNTEKRSCPQEYDYMCENNHFVKRQASSNNLVTSDSTTESLAQREEKRKILSKQFELCIDNVLEHILSCNEINQAKKIMIPLLSEFILNNFMCLDDHHRIQNGYKINMDTLHKEKKVLISAVKTQYQKIIQLQKLVDSQKCEIKKKSDELNQIKAKVHQYFYDINNPNKRIFSILSPDVY</sequence>
<feature type="compositionally biased region" description="Basic and acidic residues" evidence="2">
    <location>
        <begin position="121"/>
        <end position="130"/>
    </location>
</feature>
<feature type="compositionally biased region" description="Polar residues" evidence="2">
    <location>
        <begin position="100"/>
        <end position="111"/>
    </location>
</feature>
<feature type="region of interest" description="Disordered" evidence="2">
    <location>
        <begin position="75"/>
        <end position="141"/>
    </location>
</feature>
<evidence type="ECO:0000256" key="2">
    <source>
        <dbReference type="SAM" id="MobiDB-lite"/>
    </source>
</evidence>
<dbReference type="Proteomes" id="UP000054561">
    <property type="component" value="Unassembled WGS sequence"/>
</dbReference>
<keyword evidence="4" id="KW-1185">Reference proteome</keyword>
<feature type="compositionally biased region" description="Basic and acidic residues" evidence="2">
    <location>
        <begin position="85"/>
        <end position="95"/>
    </location>
</feature>
<dbReference type="RefSeq" id="XP_012333640.1">
    <property type="nucleotide sequence ID" value="XM_012478217.1"/>
</dbReference>
<feature type="coiled-coil region" evidence="1">
    <location>
        <begin position="268"/>
        <end position="295"/>
    </location>
</feature>
<evidence type="ECO:0000313" key="3">
    <source>
        <dbReference type="EMBL" id="KJP89858.1"/>
    </source>
</evidence>
<dbReference type="VEuPathDB" id="PlasmoDB:AK88_00569"/>
<accession>A0A0D9QSE6</accession>
<evidence type="ECO:0000256" key="1">
    <source>
        <dbReference type="SAM" id="Coils"/>
    </source>
</evidence>
<dbReference type="AlphaFoldDB" id="A0A0D9QSE6"/>
<proteinExistence type="predicted"/>
<dbReference type="GeneID" id="24265883"/>
<organism evidence="3 4">
    <name type="scientific">Plasmodium fragile</name>
    <dbReference type="NCBI Taxonomy" id="5857"/>
    <lineage>
        <taxon>Eukaryota</taxon>
        <taxon>Sar</taxon>
        <taxon>Alveolata</taxon>
        <taxon>Apicomplexa</taxon>
        <taxon>Aconoidasida</taxon>
        <taxon>Haemosporida</taxon>
        <taxon>Plasmodiidae</taxon>
        <taxon>Plasmodium</taxon>
        <taxon>Plasmodium (Plasmodium)</taxon>
    </lineage>
</organism>
<reference evidence="3 4" key="1">
    <citation type="submission" date="2014-03" db="EMBL/GenBank/DDBJ databases">
        <title>The Genome Sequence of Plasmodium fragile nilgiri.</title>
        <authorList>
            <consortium name="The Broad Institute Genomics Platform"/>
            <consortium name="The Broad Institute Genome Sequencing Center for Infectious Disease"/>
            <person name="Neafsey D."/>
            <person name="Duraisingh M."/>
            <person name="Young S.K."/>
            <person name="Zeng Q."/>
            <person name="Gargeya S."/>
            <person name="Abouelleil A."/>
            <person name="Alvarado L."/>
            <person name="Chapman S.B."/>
            <person name="Gainer-Dewar J."/>
            <person name="Goldberg J."/>
            <person name="Griggs A."/>
            <person name="Gujja S."/>
            <person name="Hansen M."/>
            <person name="Howarth C."/>
            <person name="Imamovic A."/>
            <person name="Larimer J."/>
            <person name="Pearson M."/>
            <person name="Poon T.W."/>
            <person name="Priest M."/>
            <person name="Roberts A."/>
            <person name="Saif S."/>
            <person name="Shea T."/>
            <person name="Sykes S."/>
            <person name="Wortman J."/>
            <person name="Nusbaum C."/>
            <person name="Birren B."/>
        </authorList>
    </citation>
    <scope>NUCLEOTIDE SEQUENCE [LARGE SCALE GENOMIC DNA]</scope>
    <source>
        <strain evidence="4">nilgiri</strain>
    </source>
</reference>
<gene>
    <name evidence="3" type="ORF">AK88_00569</name>
</gene>
<protein>
    <submittedName>
        <fullName evidence="3">Uncharacterized protein</fullName>
    </submittedName>
</protein>
<name>A0A0D9QSE6_PLAFR</name>
<evidence type="ECO:0000313" key="4">
    <source>
        <dbReference type="Proteomes" id="UP000054561"/>
    </source>
</evidence>
<keyword evidence="1" id="KW-0175">Coiled coil</keyword>
<dbReference type="OMA" id="ILNNFMC"/>